<sequence>MKIEVRLILPAELLMAVRSLEPDDTPNISLCTDCSGVKVTFRFDRIGSAIETLDDYLRNLKVAREIEEELRERS</sequence>
<evidence type="ECO:0008006" key="2">
    <source>
        <dbReference type="Google" id="ProtNLM"/>
    </source>
</evidence>
<dbReference type="AlphaFoldDB" id="A0A7C1B3X7"/>
<comment type="caution">
    <text evidence="1">The sequence shown here is derived from an EMBL/GenBank/DDBJ whole genome shotgun (WGS) entry which is preliminary data.</text>
</comment>
<dbReference type="NCBIfam" id="NF011470">
    <property type="entry name" value="PRK14887.1"/>
    <property type="match status" value="1"/>
</dbReference>
<evidence type="ECO:0000313" key="1">
    <source>
        <dbReference type="EMBL" id="HDM36479.1"/>
    </source>
</evidence>
<dbReference type="Proteomes" id="UP000885863">
    <property type="component" value="Unassembled WGS sequence"/>
</dbReference>
<reference evidence="1" key="1">
    <citation type="journal article" date="2020" name="mSystems">
        <title>Genome- and Community-Level Interaction Insights into Carbon Utilization and Element Cycling Functions of Hydrothermarchaeota in Hydrothermal Sediment.</title>
        <authorList>
            <person name="Zhou Z."/>
            <person name="Liu Y."/>
            <person name="Xu W."/>
            <person name="Pan J."/>
            <person name="Luo Z.H."/>
            <person name="Li M."/>
        </authorList>
    </citation>
    <scope>NUCLEOTIDE SEQUENCE [LARGE SCALE GENOMIC DNA]</scope>
    <source>
        <strain evidence="1">HyVt-185</strain>
    </source>
</reference>
<proteinExistence type="predicted"/>
<gene>
    <name evidence="1" type="ORF">ENG09_04415</name>
</gene>
<dbReference type="EMBL" id="DQZR01000190">
    <property type="protein sequence ID" value="HDM36479.1"/>
    <property type="molecule type" value="Genomic_DNA"/>
</dbReference>
<organism evidence="1">
    <name type="scientific">Candidatus Syntropharchaeum butanivorans</name>
    <dbReference type="NCBI Taxonomy" id="1839936"/>
    <lineage>
        <taxon>Archaea</taxon>
        <taxon>Methanobacteriati</taxon>
        <taxon>Methanobacteriota</taxon>
        <taxon>Stenosarchaea group</taxon>
        <taxon>Methanomicrobia</taxon>
        <taxon>Methanosarcinales</taxon>
        <taxon>ANME-2 cluster</taxon>
        <taxon>Candidatus Syntropharchaeum</taxon>
    </lineage>
</organism>
<protein>
    <recommendedName>
        <fullName evidence="2">KEOPS complex Pcc1-like subunit</fullName>
    </recommendedName>
</protein>
<name>A0A7C1B3X7_9EURY</name>
<accession>A0A7C1B3X7</accession>